<evidence type="ECO:0000256" key="2">
    <source>
        <dbReference type="ARBA" id="ARBA00022448"/>
    </source>
</evidence>
<dbReference type="Proteomes" id="UP000694941">
    <property type="component" value="Unplaced"/>
</dbReference>
<feature type="transmembrane region" description="Helical" evidence="7">
    <location>
        <begin position="112"/>
        <end position="131"/>
    </location>
</feature>
<keyword evidence="5 7" id="KW-1133">Transmembrane helix</keyword>
<evidence type="ECO:0000256" key="6">
    <source>
        <dbReference type="ARBA" id="ARBA00023136"/>
    </source>
</evidence>
<keyword evidence="9" id="KW-1185">Reference proteome</keyword>
<feature type="domain" description="Cytochrome b561" evidence="8">
    <location>
        <begin position="1"/>
        <end position="161"/>
    </location>
</feature>
<protein>
    <submittedName>
        <fullName evidence="10">Ferric-chelate reductase 1 homolog</fullName>
    </submittedName>
</protein>
<dbReference type="Pfam" id="PF03188">
    <property type="entry name" value="Cytochrom_B561"/>
    <property type="match status" value="1"/>
</dbReference>
<evidence type="ECO:0000256" key="4">
    <source>
        <dbReference type="ARBA" id="ARBA00022982"/>
    </source>
</evidence>
<evidence type="ECO:0000256" key="3">
    <source>
        <dbReference type="ARBA" id="ARBA00022692"/>
    </source>
</evidence>
<dbReference type="CDD" id="cd08760">
    <property type="entry name" value="Cyt_b561_FRRS1_like"/>
    <property type="match status" value="1"/>
</dbReference>
<feature type="transmembrane region" description="Helical" evidence="7">
    <location>
        <begin position="137"/>
        <end position="162"/>
    </location>
</feature>
<evidence type="ECO:0000256" key="1">
    <source>
        <dbReference type="ARBA" id="ARBA00004370"/>
    </source>
</evidence>
<proteinExistence type="predicted"/>
<feature type="transmembrane region" description="Helical" evidence="7">
    <location>
        <begin position="183"/>
        <end position="203"/>
    </location>
</feature>
<evidence type="ECO:0000256" key="5">
    <source>
        <dbReference type="ARBA" id="ARBA00022989"/>
    </source>
</evidence>
<evidence type="ECO:0000313" key="10">
    <source>
        <dbReference type="RefSeq" id="XP_022258584.1"/>
    </source>
</evidence>
<keyword evidence="4" id="KW-0249">Electron transport</keyword>
<dbReference type="PROSITE" id="PS50939">
    <property type="entry name" value="CYTOCHROME_B561"/>
    <property type="match status" value="1"/>
</dbReference>
<dbReference type="SMART" id="SM00665">
    <property type="entry name" value="B561"/>
    <property type="match status" value="1"/>
</dbReference>
<comment type="subcellular location">
    <subcellularLocation>
        <location evidence="1">Membrane</location>
    </subcellularLocation>
</comment>
<keyword evidence="2" id="KW-0813">Transport</keyword>
<dbReference type="GeneID" id="111089790"/>
<feature type="transmembrane region" description="Helical" evidence="7">
    <location>
        <begin position="41"/>
        <end position="60"/>
    </location>
</feature>
<feature type="transmembrane region" description="Helical" evidence="7">
    <location>
        <begin position="72"/>
        <end position="91"/>
    </location>
</feature>
<dbReference type="PANTHER" id="PTHR23130:SF159">
    <property type="entry name" value="OS08G0335600 PROTEIN"/>
    <property type="match status" value="1"/>
</dbReference>
<sequence>MTLSWLGLISSGIMLARYYKLSWEGRTLCNVKIWFAFHRGLMILSLFMMITALILIFVKVGGWSQVDGNPHPILGCVAVGLALIQLFMAFFRPKPDSSRRPVFNLSHQTVGYSSYIIAVITIFFASQLAAVNLPDTFMWVLVGVVGIFATYHIIMLISDYIMYKKKEVEDTKDFQENGFKEKLLVLYIFTVSSLVVTMIVFIWKG</sequence>
<dbReference type="PANTHER" id="PTHR23130">
    <property type="entry name" value="CYTOCHROME B561 AND DOMON DOMAIN-CONTAINING PROTEIN"/>
    <property type="match status" value="1"/>
</dbReference>
<dbReference type="RefSeq" id="XP_022258584.1">
    <property type="nucleotide sequence ID" value="XM_022402876.1"/>
</dbReference>
<reference evidence="10" key="1">
    <citation type="submission" date="2025-08" db="UniProtKB">
        <authorList>
            <consortium name="RefSeq"/>
        </authorList>
    </citation>
    <scope>IDENTIFICATION</scope>
    <source>
        <tissue evidence="10">Muscle</tissue>
    </source>
</reference>
<organism evidence="9 10">
    <name type="scientific">Limulus polyphemus</name>
    <name type="common">Atlantic horseshoe crab</name>
    <dbReference type="NCBI Taxonomy" id="6850"/>
    <lineage>
        <taxon>Eukaryota</taxon>
        <taxon>Metazoa</taxon>
        <taxon>Ecdysozoa</taxon>
        <taxon>Arthropoda</taxon>
        <taxon>Chelicerata</taxon>
        <taxon>Merostomata</taxon>
        <taxon>Xiphosura</taxon>
        <taxon>Limulidae</taxon>
        <taxon>Limulus</taxon>
    </lineage>
</organism>
<keyword evidence="3 7" id="KW-0812">Transmembrane</keyword>
<dbReference type="InterPro" id="IPR006593">
    <property type="entry name" value="Cyt_b561/ferric_Rdtase_TM"/>
</dbReference>
<evidence type="ECO:0000259" key="8">
    <source>
        <dbReference type="PROSITE" id="PS50939"/>
    </source>
</evidence>
<accession>A0ABM1TRS8</accession>
<keyword evidence="6 7" id="KW-0472">Membrane</keyword>
<evidence type="ECO:0000256" key="7">
    <source>
        <dbReference type="SAM" id="Phobius"/>
    </source>
</evidence>
<evidence type="ECO:0000313" key="9">
    <source>
        <dbReference type="Proteomes" id="UP000694941"/>
    </source>
</evidence>
<name>A0ABM1TRS8_LIMPO</name>
<dbReference type="Gene3D" id="1.20.120.1770">
    <property type="match status" value="1"/>
</dbReference>
<gene>
    <name evidence="10" type="primary">LOC111089790</name>
</gene>